<evidence type="ECO:0000256" key="3">
    <source>
        <dbReference type="ARBA" id="ARBA00022741"/>
    </source>
</evidence>
<protein>
    <submittedName>
        <fullName evidence="9">Ttk protein kinase</fullName>
    </submittedName>
</protein>
<feature type="compositionally biased region" description="Polar residues" evidence="7">
    <location>
        <begin position="610"/>
        <end position="622"/>
    </location>
</feature>
<evidence type="ECO:0000256" key="7">
    <source>
        <dbReference type="SAM" id="MobiDB-lite"/>
    </source>
</evidence>
<dbReference type="CDD" id="cd14131">
    <property type="entry name" value="PKc_Mps1"/>
    <property type="match status" value="1"/>
</dbReference>
<keyword evidence="10" id="KW-1185">Reference proteome</keyword>
<dbReference type="Proteomes" id="UP000314982">
    <property type="component" value="Unassembled WGS sequence"/>
</dbReference>
<dbReference type="PANTHER" id="PTHR22974:SF21">
    <property type="entry name" value="DUAL SPECIFICITY PROTEIN KINASE TTK"/>
    <property type="match status" value="1"/>
</dbReference>
<feature type="region of interest" description="Disordered" evidence="7">
    <location>
        <begin position="579"/>
        <end position="599"/>
    </location>
</feature>
<reference evidence="9" key="3">
    <citation type="submission" date="2025-09" db="UniProtKB">
        <authorList>
            <consortium name="Ensembl"/>
        </authorList>
    </citation>
    <scope>IDENTIFICATION</scope>
</reference>
<dbReference type="Ensembl" id="ENSHHUT00000072230.1">
    <property type="protein sequence ID" value="ENSHHUP00000069902.1"/>
    <property type="gene ID" value="ENSHHUG00000041141.1"/>
</dbReference>
<dbReference type="GO" id="GO:0005524">
    <property type="term" value="F:ATP binding"/>
    <property type="evidence" value="ECO:0007669"/>
    <property type="project" value="UniProtKB-UniRule"/>
</dbReference>
<feature type="region of interest" description="Disordered" evidence="7">
    <location>
        <begin position="604"/>
        <end position="623"/>
    </location>
</feature>
<dbReference type="PROSITE" id="PS00107">
    <property type="entry name" value="PROTEIN_KINASE_ATP"/>
    <property type="match status" value="1"/>
</dbReference>
<accession>A0A4W5Q1P3</accession>
<dbReference type="InterPro" id="IPR027084">
    <property type="entry name" value="Mps1_cat"/>
</dbReference>
<dbReference type="GO" id="GO:0033316">
    <property type="term" value="P:meiotic spindle assembly checkpoint signaling"/>
    <property type="evidence" value="ECO:0007669"/>
    <property type="project" value="TreeGrafter"/>
</dbReference>
<dbReference type="GO" id="GO:0004674">
    <property type="term" value="F:protein serine/threonine kinase activity"/>
    <property type="evidence" value="ECO:0007669"/>
    <property type="project" value="UniProtKB-KW"/>
</dbReference>
<feature type="compositionally biased region" description="Low complexity" evidence="7">
    <location>
        <begin position="656"/>
        <end position="671"/>
    </location>
</feature>
<dbReference type="GO" id="GO:0034501">
    <property type="term" value="P:protein localization to kinetochore"/>
    <property type="evidence" value="ECO:0007669"/>
    <property type="project" value="TreeGrafter"/>
</dbReference>
<dbReference type="InterPro" id="IPR011990">
    <property type="entry name" value="TPR-like_helical_dom_sf"/>
</dbReference>
<keyword evidence="2" id="KW-0808">Transferase</keyword>
<keyword evidence="5 6" id="KW-0067">ATP-binding</keyword>
<dbReference type="Pfam" id="PF00069">
    <property type="entry name" value="Pkinase"/>
    <property type="match status" value="1"/>
</dbReference>
<evidence type="ECO:0000313" key="10">
    <source>
        <dbReference type="Proteomes" id="UP000314982"/>
    </source>
</evidence>
<dbReference type="PROSITE" id="PS00108">
    <property type="entry name" value="PROTEIN_KINASE_ST"/>
    <property type="match status" value="1"/>
</dbReference>
<keyword evidence="1" id="KW-0723">Serine/threonine-protein kinase</keyword>
<reference evidence="10" key="1">
    <citation type="submission" date="2018-06" db="EMBL/GenBank/DDBJ databases">
        <title>Genome assembly of Danube salmon.</title>
        <authorList>
            <person name="Macqueen D.J."/>
            <person name="Gundappa M.K."/>
        </authorList>
    </citation>
    <scope>NUCLEOTIDE SEQUENCE [LARGE SCALE GENOMIC DNA]</scope>
</reference>
<dbReference type="PROSITE" id="PS50011">
    <property type="entry name" value="PROTEIN_KINASE_DOM"/>
    <property type="match status" value="1"/>
</dbReference>
<keyword evidence="4" id="KW-0418">Kinase</keyword>
<dbReference type="Gene3D" id="1.10.510.10">
    <property type="entry name" value="Transferase(Phosphotransferase) domain 1"/>
    <property type="match status" value="1"/>
</dbReference>
<dbReference type="FunFam" id="1.10.510.10:FF:000224">
    <property type="entry name" value="serine/threonine-protein kinase mph1 isoform X1"/>
    <property type="match status" value="1"/>
</dbReference>
<dbReference type="GO" id="GO:0007094">
    <property type="term" value="P:mitotic spindle assembly checkpoint signaling"/>
    <property type="evidence" value="ECO:0007669"/>
    <property type="project" value="TreeGrafter"/>
</dbReference>
<dbReference type="GO" id="GO:0005634">
    <property type="term" value="C:nucleus"/>
    <property type="evidence" value="ECO:0007669"/>
    <property type="project" value="TreeGrafter"/>
</dbReference>
<proteinExistence type="predicted"/>
<evidence type="ECO:0000256" key="1">
    <source>
        <dbReference type="ARBA" id="ARBA00022527"/>
    </source>
</evidence>
<dbReference type="InterPro" id="IPR017441">
    <property type="entry name" value="Protein_kinase_ATP_BS"/>
</dbReference>
<dbReference type="InterPro" id="IPR011009">
    <property type="entry name" value="Kinase-like_dom_sf"/>
</dbReference>
<dbReference type="FunFam" id="3.30.200.20:FF:000131">
    <property type="entry name" value="Dual specificity protein kinase TTK"/>
    <property type="match status" value="1"/>
</dbReference>
<evidence type="ECO:0000256" key="5">
    <source>
        <dbReference type="ARBA" id="ARBA00022840"/>
    </source>
</evidence>
<sequence>MMTPVISQAYVSNSCYLASVLIIYSRNMCRFFHSLMATIFKLGRGCGTTAGARGSLWAMFGVGVGLLPPNEMLEEEHTDRQHQLAMLCQKLDRIKTRCLIEDDTDNINQAIGSNSPETCLAYLMVLEKKGDPHLDHSHLTKLTDFYTRVFSTMPLGKHCQNESYARMLVRFAELNVIQDPSGAEGNFNVATTHCQDFAFVHIAHAQFELSQGNTKKSTWILQRAIELNAKPNDLLEAAMQNLTLGKAELLSSEDKENVPVSTYNINGSAKNGKEFRKVSRNSDGTGDLQLSSIFSSGTTEPRNGPLEDQAPTWRSGSQRKRAVGIPGRVPVVHHSISEMDDDDSDGRQVKRREALIPSSLSRQTSGSNAMFTLSSAKKRVEDGDFLSLKTPIISPEPRPWEDMGMVDSTTTLLHGQDRRDATRMEDTTDNINQIIGSNSPEACRIYLTNLEKRGNPQTDTNLLLKLKDCYSRVFSRLPLGMYSKNESYAMMLVRFAELKGIDDPDDARDNFIVVRSNCKGFAFVHIAHAQFEVAQGQVKKGTSILQKALQVNAKPTELIEMAMQKLKAGNYQFLPAEDRESVPEAQSHGSLRLSNYGREREPEIPARLPLSQTQPKPSSIELSSGWKMPARVSRVVSPEEKRTPPDLRPIPRLVDSLPTPSLPLPSRLNPPVACQTPNYKDPRANSYVTPVVKRNPPFAAPLSAAHKAGPAQQQPCTPLSQVSYAQQTQQGSAAALSNESIMIKGKQFLVLKMIGRGGSSKVYQVLDQRNQLFAVKYVNLEEADAQTVESYKNEIEHLNRLQQYSDQIIKLYDYEITNRYIYMLMECGNLDLNTWLRNRKTVNPLERKFYWKNMLEAVQTIHKHGIVHSDLKPANFVIVNASLKLIDFGIANRIQPDVTSIMKDSQVGTLNYMPPEAIKDTSSQPGKASSKISTKGDVWSLGCIMYCMTYGKTPFQTITNQITKLHAIIDPTHEIEFPDIAEKDLLDVLKRCLVRNPRERISIAELLEHSYLKLQSQQQSPAPAPPDNNDLKRILNELAALQSPNSIARAANNLAKMCNSGRKLDAAGCVKSSSLLNWKM</sequence>
<dbReference type="FunFam" id="1.25.40.10:FF:000101">
    <property type="entry name" value="Dual specificity protein kinase TTK"/>
    <property type="match status" value="2"/>
</dbReference>
<dbReference type="Gene3D" id="3.30.200.20">
    <property type="entry name" value="Phosphorylase Kinase, domain 1"/>
    <property type="match status" value="1"/>
</dbReference>
<dbReference type="Gene3D" id="1.25.40.10">
    <property type="entry name" value="Tetratricopeptide repeat domain"/>
    <property type="match status" value="2"/>
</dbReference>
<dbReference type="SMART" id="SM00220">
    <property type="entry name" value="S_TKc"/>
    <property type="match status" value="1"/>
</dbReference>
<dbReference type="PANTHER" id="PTHR22974">
    <property type="entry name" value="MIXED LINEAGE PROTEIN KINASE"/>
    <property type="match status" value="1"/>
</dbReference>
<dbReference type="GO" id="GO:0000776">
    <property type="term" value="C:kinetochore"/>
    <property type="evidence" value="ECO:0007669"/>
    <property type="project" value="TreeGrafter"/>
</dbReference>
<feature type="compositionally biased region" description="Polar residues" evidence="7">
    <location>
        <begin position="281"/>
        <end position="301"/>
    </location>
</feature>
<dbReference type="InterPro" id="IPR008271">
    <property type="entry name" value="Ser/Thr_kinase_AS"/>
</dbReference>
<name>A0A4W5Q1P3_9TELE</name>
<dbReference type="AlphaFoldDB" id="A0A4W5Q1P3"/>
<evidence type="ECO:0000256" key="6">
    <source>
        <dbReference type="PROSITE-ProRule" id="PRU10141"/>
    </source>
</evidence>
<evidence type="ECO:0000256" key="4">
    <source>
        <dbReference type="ARBA" id="ARBA00022777"/>
    </source>
</evidence>
<feature type="region of interest" description="Disordered" evidence="7">
    <location>
        <begin position="279"/>
        <end position="348"/>
    </location>
</feature>
<evidence type="ECO:0000313" key="9">
    <source>
        <dbReference type="Ensembl" id="ENSHHUP00000069902.1"/>
    </source>
</evidence>
<dbReference type="GO" id="GO:0004712">
    <property type="term" value="F:protein serine/threonine/tyrosine kinase activity"/>
    <property type="evidence" value="ECO:0007669"/>
    <property type="project" value="TreeGrafter"/>
</dbReference>
<feature type="binding site" evidence="6">
    <location>
        <position position="776"/>
    </location>
    <ligand>
        <name>ATP</name>
        <dbReference type="ChEBI" id="CHEBI:30616"/>
    </ligand>
</feature>
<reference evidence="9" key="2">
    <citation type="submission" date="2025-08" db="UniProtKB">
        <authorList>
            <consortium name="Ensembl"/>
        </authorList>
    </citation>
    <scope>IDENTIFICATION</scope>
</reference>
<dbReference type="SUPFAM" id="SSF56112">
    <property type="entry name" value="Protein kinase-like (PK-like)"/>
    <property type="match status" value="1"/>
</dbReference>
<dbReference type="InterPro" id="IPR000719">
    <property type="entry name" value="Prot_kinase_dom"/>
</dbReference>
<keyword evidence="3 6" id="KW-0547">Nucleotide-binding</keyword>
<dbReference type="STRING" id="62062.ENSHHUP00000069902"/>
<dbReference type="GO" id="GO:0098813">
    <property type="term" value="P:nuclear chromosome segregation"/>
    <property type="evidence" value="ECO:0007669"/>
    <property type="project" value="UniProtKB-ARBA"/>
</dbReference>
<dbReference type="GeneTree" id="ENSGT00950000182984"/>
<evidence type="ECO:0000256" key="2">
    <source>
        <dbReference type="ARBA" id="ARBA00022679"/>
    </source>
</evidence>
<feature type="region of interest" description="Disordered" evidence="7">
    <location>
        <begin position="634"/>
        <end position="681"/>
    </location>
</feature>
<feature type="domain" description="Protein kinase" evidence="8">
    <location>
        <begin position="748"/>
        <end position="1012"/>
    </location>
</feature>
<evidence type="ECO:0000259" key="8">
    <source>
        <dbReference type="PROSITE" id="PS50011"/>
    </source>
</evidence>
<organism evidence="9 10">
    <name type="scientific">Hucho hucho</name>
    <name type="common">huchen</name>
    <dbReference type="NCBI Taxonomy" id="62062"/>
    <lineage>
        <taxon>Eukaryota</taxon>
        <taxon>Metazoa</taxon>
        <taxon>Chordata</taxon>
        <taxon>Craniata</taxon>
        <taxon>Vertebrata</taxon>
        <taxon>Euteleostomi</taxon>
        <taxon>Actinopterygii</taxon>
        <taxon>Neopterygii</taxon>
        <taxon>Teleostei</taxon>
        <taxon>Protacanthopterygii</taxon>
        <taxon>Salmoniformes</taxon>
        <taxon>Salmonidae</taxon>
        <taxon>Salmoninae</taxon>
        <taxon>Hucho</taxon>
    </lineage>
</organism>